<dbReference type="Gene3D" id="1.10.150.130">
    <property type="match status" value="1"/>
</dbReference>
<evidence type="ECO:0000256" key="1">
    <source>
        <dbReference type="ARBA" id="ARBA00008857"/>
    </source>
</evidence>
<dbReference type="AlphaFoldDB" id="A0A437M6K9"/>
<dbReference type="Pfam" id="PF00589">
    <property type="entry name" value="Phage_integrase"/>
    <property type="match status" value="1"/>
</dbReference>
<feature type="domain" description="Core-binding (CB)" evidence="7">
    <location>
        <begin position="98"/>
        <end position="179"/>
    </location>
</feature>
<keyword evidence="2" id="KW-0229">DNA integration</keyword>
<proteinExistence type="inferred from homology"/>
<gene>
    <name evidence="8" type="ORF">EOD43_04360</name>
</gene>
<evidence type="ECO:0000313" key="9">
    <source>
        <dbReference type="Proteomes" id="UP000282971"/>
    </source>
</evidence>
<dbReference type="InterPro" id="IPR013762">
    <property type="entry name" value="Integrase-like_cat_sf"/>
</dbReference>
<dbReference type="GO" id="GO:0003677">
    <property type="term" value="F:DNA binding"/>
    <property type="evidence" value="ECO:0007669"/>
    <property type="project" value="UniProtKB-UniRule"/>
</dbReference>
<dbReference type="PROSITE" id="PS51898">
    <property type="entry name" value="TYR_RECOMBINASE"/>
    <property type="match status" value="1"/>
</dbReference>
<dbReference type="Gene3D" id="3.30.160.390">
    <property type="entry name" value="Integrase, DNA-binding domain"/>
    <property type="match status" value="1"/>
</dbReference>
<sequence length="427" mass="48408">MALTPLDVRNAKPRAIPYKLADEKGLFLLVQPSGARLWRLKYRFHKVERKLSLGHYPEVSLKEARDRRDDARRMVEGGADPIAVRRREKLEGELRAATTFRLVADEYLEKMEAEGKSDATMKKARWFRDLLDRDIGPLPVADIMPQELLAALRKLERRGHRETANRTRAFASRVCRYAIVTARATTNPADVLRGALIAPRTKHHAALTDPKDVGEMLRAIDGYTGQAETLLALQLAPHLYVRPGELRKAEWSEIDTKAAVWRIPAHKMKMKQEHAVPLSRQVLGYLKQLKAIGRNSVYLFPSLSSPLRPMCENTLNSALRRMGYGKDDMTSHGFRATAATLLNESGLWHPDAIERSLAHGERNGVRAAYHRGAHWDERVRMAQWWSDHLDKLRSGVKVLRPKLRRTSLPQKGAAKVGNFEETVAARA</sequence>
<dbReference type="InterPro" id="IPR050808">
    <property type="entry name" value="Phage_Integrase"/>
</dbReference>
<organism evidence="8 9">
    <name type="scientific">Sphingomonas crocodyli</name>
    <dbReference type="NCBI Taxonomy" id="1979270"/>
    <lineage>
        <taxon>Bacteria</taxon>
        <taxon>Pseudomonadati</taxon>
        <taxon>Pseudomonadota</taxon>
        <taxon>Alphaproteobacteria</taxon>
        <taxon>Sphingomonadales</taxon>
        <taxon>Sphingomonadaceae</taxon>
        <taxon>Sphingomonas</taxon>
    </lineage>
</organism>
<dbReference type="InterPro" id="IPR044068">
    <property type="entry name" value="CB"/>
</dbReference>
<comment type="caution">
    <text evidence="8">The sequence shown here is derived from an EMBL/GenBank/DDBJ whole genome shotgun (WGS) entry which is preliminary data.</text>
</comment>
<keyword evidence="3 5" id="KW-0238">DNA-binding</keyword>
<dbReference type="InterPro" id="IPR010998">
    <property type="entry name" value="Integrase_recombinase_N"/>
</dbReference>
<dbReference type="PROSITE" id="PS51900">
    <property type="entry name" value="CB"/>
    <property type="match status" value="1"/>
</dbReference>
<dbReference type="PANTHER" id="PTHR30629">
    <property type="entry name" value="PROPHAGE INTEGRASE"/>
    <property type="match status" value="1"/>
</dbReference>
<keyword evidence="4" id="KW-0233">DNA recombination</keyword>
<keyword evidence="9" id="KW-1185">Reference proteome</keyword>
<dbReference type="Gene3D" id="1.10.443.10">
    <property type="entry name" value="Intergrase catalytic core"/>
    <property type="match status" value="1"/>
</dbReference>
<dbReference type="InterPro" id="IPR038488">
    <property type="entry name" value="Integrase_DNA-bd_sf"/>
</dbReference>
<dbReference type="Pfam" id="PF13356">
    <property type="entry name" value="Arm-DNA-bind_3"/>
    <property type="match status" value="1"/>
</dbReference>
<protein>
    <submittedName>
        <fullName evidence="8">DUF4102 domain-containing protein</fullName>
    </submittedName>
</protein>
<evidence type="ECO:0000256" key="2">
    <source>
        <dbReference type="ARBA" id="ARBA00022908"/>
    </source>
</evidence>
<dbReference type="OrthoDB" id="7388552at2"/>
<dbReference type="InterPro" id="IPR053876">
    <property type="entry name" value="Phage_int_M"/>
</dbReference>
<name>A0A437M6K9_9SPHN</name>
<evidence type="ECO:0000256" key="3">
    <source>
        <dbReference type="ARBA" id="ARBA00023125"/>
    </source>
</evidence>
<evidence type="ECO:0000259" key="6">
    <source>
        <dbReference type="PROSITE" id="PS51898"/>
    </source>
</evidence>
<dbReference type="GO" id="GO:0006310">
    <property type="term" value="P:DNA recombination"/>
    <property type="evidence" value="ECO:0007669"/>
    <property type="project" value="UniProtKB-KW"/>
</dbReference>
<dbReference type="CDD" id="cd00801">
    <property type="entry name" value="INT_P4_C"/>
    <property type="match status" value="1"/>
</dbReference>
<comment type="similarity">
    <text evidence="1">Belongs to the 'phage' integrase family.</text>
</comment>
<feature type="domain" description="Tyr recombinase" evidence="6">
    <location>
        <begin position="202"/>
        <end position="386"/>
    </location>
</feature>
<dbReference type="SUPFAM" id="SSF56349">
    <property type="entry name" value="DNA breaking-rejoining enzymes"/>
    <property type="match status" value="1"/>
</dbReference>
<dbReference type="PANTHER" id="PTHR30629:SF2">
    <property type="entry name" value="PROPHAGE INTEGRASE INTS-RELATED"/>
    <property type="match status" value="1"/>
</dbReference>
<dbReference type="Proteomes" id="UP000282971">
    <property type="component" value="Unassembled WGS sequence"/>
</dbReference>
<dbReference type="Pfam" id="PF22022">
    <property type="entry name" value="Phage_int_M"/>
    <property type="match status" value="1"/>
</dbReference>
<evidence type="ECO:0000256" key="5">
    <source>
        <dbReference type="PROSITE-ProRule" id="PRU01248"/>
    </source>
</evidence>
<dbReference type="EMBL" id="SACN01000001">
    <property type="protein sequence ID" value="RVT93134.1"/>
    <property type="molecule type" value="Genomic_DNA"/>
</dbReference>
<evidence type="ECO:0000313" key="8">
    <source>
        <dbReference type="EMBL" id="RVT93134.1"/>
    </source>
</evidence>
<accession>A0A437M6K9</accession>
<dbReference type="InterPro" id="IPR002104">
    <property type="entry name" value="Integrase_catalytic"/>
</dbReference>
<dbReference type="InterPro" id="IPR025166">
    <property type="entry name" value="Integrase_DNA_bind_dom"/>
</dbReference>
<evidence type="ECO:0000259" key="7">
    <source>
        <dbReference type="PROSITE" id="PS51900"/>
    </source>
</evidence>
<evidence type="ECO:0000256" key="4">
    <source>
        <dbReference type="ARBA" id="ARBA00023172"/>
    </source>
</evidence>
<dbReference type="RefSeq" id="WP_127741437.1">
    <property type="nucleotide sequence ID" value="NZ_SACN01000001.1"/>
</dbReference>
<reference evidence="8 9" key="1">
    <citation type="submission" date="2019-01" db="EMBL/GenBank/DDBJ databases">
        <authorList>
            <person name="Chen W.-M."/>
        </authorList>
    </citation>
    <scope>NUCLEOTIDE SEQUENCE [LARGE SCALE GENOMIC DNA]</scope>
    <source>
        <strain evidence="8 9">CCP-7</strain>
    </source>
</reference>
<dbReference type="GO" id="GO:0015074">
    <property type="term" value="P:DNA integration"/>
    <property type="evidence" value="ECO:0007669"/>
    <property type="project" value="UniProtKB-KW"/>
</dbReference>
<dbReference type="InterPro" id="IPR011010">
    <property type="entry name" value="DNA_brk_join_enz"/>
</dbReference>